<name>A0A8X6XLE5_9ARAC</name>
<dbReference type="EMBL" id="BMAV01010009">
    <property type="protein sequence ID" value="GFY54730.1"/>
    <property type="molecule type" value="Genomic_DNA"/>
</dbReference>
<reference evidence="1" key="1">
    <citation type="submission" date="2020-08" db="EMBL/GenBank/DDBJ databases">
        <title>Multicomponent nature underlies the extraordinary mechanical properties of spider dragline silk.</title>
        <authorList>
            <person name="Kono N."/>
            <person name="Nakamura H."/>
            <person name="Mori M."/>
            <person name="Yoshida Y."/>
            <person name="Ohtoshi R."/>
            <person name="Malay A.D."/>
            <person name="Moran D.A.P."/>
            <person name="Tomita M."/>
            <person name="Numata K."/>
            <person name="Arakawa K."/>
        </authorList>
    </citation>
    <scope>NUCLEOTIDE SEQUENCE</scope>
</reference>
<keyword evidence="2" id="KW-1185">Reference proteome</keyword>
<dbReference type="PROSITE" id="PS51257">
    <property type="entry name" value="PROKAR_LIPOPROTEIN"/>
    <property type="match status" value="1"/>
</dbReference>
<comment type="caution">
    <text evidence="1">The sequence shown here is derived from an EMBL/GenBank/DDBJ whole genome shotgun (WGS) entry which is preliminary data.</text>
</comment>
<proteinExistence type="predicted"/>
<dbReference type="Proteomes" id="UP000886998">
    <property type="component" value="Unassembled WGS sequence"/>
</dbReference>
<protein>
    <submittedName>
        <fullName evidence="1">Uncharacterized protein</fullName>
    </submittedName>
</protein>
<accession>A0A8X6XLE5</accession>
<evidence type="ECO:0000313" key="1">
    <source>
        <dbReference type="EMBL" id="GFY54730.1"/>
    </source>
</evidence>
<sequence>MVYARISIDGSPNLHIIQNGALACHRYRDEIVRPIVVSYVAAIGDVLGIWHKVPLYILARMKVTIDKNSIRLYFQNANKSLNYSSFTTFSRTSACTTAISYFQNTSSSVKNSRTFSTEYQREHSIILETDQLQFQITSRRIDIFVKLSAQSVINISTSRRRAISSLRFHLNWSALKGTNYVCQLHGTSDKGNGKRNILGFRPFRKRPDFADLGILVGVSFNLASAAI</sequence>
<dbReference type="AlphaFoldDB" id="A0A8X6XLE5"/>
<organism evidence="1 2">
    <name type="scientific">Trichonephila inaurata madagascariensis</name>
    <dbReference type="NCBI Taxonomy" id="2747483"/>
    <lineage>
        <taxon>Eukaryota</taxon>
        <taxon>Metazoa</taxon>
        <taxon>Ecdysozoa</taxon>
        <taxon>Arthropoda</taxon>
        <taxon>Chelicerata</taxon>
        <taxon>Arachnida</taxon>
        <taxon>Araneae</taxon>
        <taxon>Araneomorphae</taxon>
        <taxon>Entelegynae</taxon>
        <taxon>Araneoidea</taxon>
        <taxon>Nephilidae</taxon>
        <taxon>Trichonephila</taxon>
        <taxon>Trichonephila inaurata</taxon>
    </lineage>
</organism>
<gene>
    <name evidence="1" type="ORF">TNIN_252281</name>
</gene>
<evidence type="ECO:0000313" key="2">
    <source>
        <dbReference type="Proteomes" id="UP000886998"/>
    </source>
</evidence>